<keyword evidence="1 7" id="KW-0808">Transferase</keyword>
<sequence>MLDERCGADDGLKSEVFRLLELDRSRGNFLDRFASAVGADPGETAKTLQSIGIAGSLALDSVVGTLGQIGRFELRKLVGRGGMGNVFLAQDMELQRPVALKFPRIERLTSEEERERFFREARLSAKFNHPNLVTVYEVGVLGQMCFIASEWFDGGDFAAWLEKHPGPHNPRWCAELVRPLARAIAYCHDQGVAHLDLKPVNITLAMESEQDPMKFRPMLTDFSIARVFEGELSQTNFSMLLGTPLYMAPEQAACDRDSIGPQSDVYALGVVLHEL</sequence>
<evidence type="ECO:0000256" key="5">
    <source>
        <dbReference type="PROSITE-ProRule" id="PRU10141"/>
    </source>
</evidence>
<dbReference type="InterPro" id="IPR017441">
    <property type="entry name" value="Protein_kinase_ATP_BS"/>
</dbReference>
<dbReference type="RefSeq" id="WP_147869754.1">
    <property type="nucleotide sequence ID" value="NZ_CP036264.1"/>
</dbReference>
<proteinExistence type="predicted"/>
<evidence type="ECO:0000313" key="8">
    <source>
        <dbReference type="Proteomes" id="UP000321353"/>
    </source>
</evidence>
<dbReference type="PANTHER" id="PTHR43289">
    <property type="entry name" value="MITOGEN-ACTIVATED PROTEIN KINASE KINASE KINASE 20-RELATED"/>
    <property type="match status" value="1"/>
</dbReference>
<evidence type="ECO:0000259" key="6">
    <source>
        <dbReference type="PROSITE" id="PS50011"/>
    </source>
</evidence>
<dbReference type="PROSITE" id="PS00108">
    <property type="entry name" value="PROTEIN_KINASE_ST"/>
    <property type="match status" value="1"/>
</dbReference>
<keyword evidence="3 7" id="KW-0418">Kinase</keyword>
<keyword evidence="4 5" id="KW-0067">ATP-binding</keyword>
<dbReference type="EC" id="2.7.11.1" evidence="7"/>
<dbReference type="GO" id="GO:0005524">
    <property type="term" value="F:ATP binding"/>
    <property type="evidence" value="ECO:0007669"/>
    <property type="project" value="UniProtKB-UniRule"/>
</dbReference>
<dbReference type="Proteomes" id="UP000321353">
    <property type="component" value="Chromosome"/>
</dbReference>
<dbReference type="KEGG" id="smam:Mal15_46000"/>
<reference evidence="7 8" key="1">
    <citation type="submission" date="2019-02" db="EMBL/GenBank/DDBJ databases">
        <title>Planctomycetal bacteria perform biofilm scaping via a novel small molecule.</title>
        <authorList>
            <person name="Jeske O."/>
            <person name="Boedeker C."/>
            <person name="Wiegand S."/>
            <person name="Breitling P."/>
            <person name="Kallscheuer N."/>
            <person name="Jogler M."/>
            <person name="Rohde M."/>
            <person name="Petersen J."/>
            <person name="Medema M.H."/>
            <person name="Surup F."/>
            <person name="Jogler C."/>
        </authorList>
    </citation>
    <scope>NUCLEOTIDE SEQUENCE [LARGE SCALE GENOMIC DNA]</scope>
    <source>
        <strain evidence="7 8">Mal15</strain>
    </source>
</reference>
<dbReference type="Pfam" id="PF00069">
    <property type="entry name" value="Pkinase"/>
    <property type="match status" value="1"/>
</dbReference>
<feature type="domain" description="Protein kinase" evidence="6">
    <location>
        <begin position="72"/>
        <end position="275"/>
    </location>
</feature>
<gene>
    <name evidence="7" type="primary">prkC_26</name>
    <name evidence="7" type="ORF">Mal15_46000</name>
</gene>
<dbReference type="Gene3D" id="1.10.510.10">
    <property type="entry name" value="Transferase(Phosphotransferase) domain 1"/>
    <property type="match status" value="1"/>
</dbReference>
<dbReference type="AlphaFoldDB" id="A0A5B9MJA6"/>
<dbReference type="SUPFAM" id="SSF56112">
    <property type="entry name" value="Protein kinase-like (PK-like)"/>
    <property type="match status" value="1"/>
</dbReference>
<dbReference type="PROSITE" id="PS00107">
    <property type="entry name" value="PROTEIN_KINASE_ATP"/>
    <property type="match status" value="1"/>
</dbReference>
<evidence type="ECO:0000256" key="4">
    <source>
        <dbReference type="ARBA" id="ARBA00022840"/>
    </source>
</evidence>
<dbReference type="InterPro" id="IPR008271">
    <property type="entry name" value="Ser/Thr_kinase_AS"/>
</dbReference>
<dbReference type="GO" id="GO:0004674">
    <property type="term" value="F:protein serine/threonine kinase activity"/>
    <property type="evidence" value="ECO:0007669"/>
    <property type="project" value="UniProtKB-EC"/>
</dbReference>
<dbReference type="EMBL" id="CP036264">
    <property type="protein sequence ID" value="QEG00530.1"/>
    <property type="molecule type" value="Genomic_DNA"/>
</dbReference>
<evidence type="ECO:0000313" key="7">
    <source>
        <dbReference type="EMBL" id="QEG00530.1"/>
    </source>
</evidence>
<keyword evidence="2 5" id="KW-0547">Nucleotide-binding</keyword>
<dbReference type="CDD" id="cd14014">
    <property type="entry name" value="STKc_PknB_like"/>
    <property type="match status" value="1"/>
</dbReference>
<dbReference type="SMART" id="SM00220">
    <property type="entry name" value="S_TKc"/>
    <property type="match status" value="1"/>
</dbReference>
<keyword evidence="8" id="KW-1185">Reference proteome</keyword>
<evidence type="ECO:0000256" key="3">
    <source>
        <dbReference type="ARBA" id="ARBA00022777"/>
    </source>
</evidence>
<protein>
    <submittedName>
        <fullName evidence="7">Serine/threonine-protein kinase PrkC</fullName>
        <ecNumber evidence="7">2.7.11.1</ecNumber>
    </submittedName>
</protein>
<dbReference type="InterPro" id="IPR011009">
    <property type="entry name" value="Kinase-like_dom_sf"/>
</dbReference>
<evidence type="ECO:0000256" key="1">
    <source>
        <dbReference type="ARBA" id="ARBA00022679"/>
    </source>
</evidence>
<organism evidence="7 8">
    <name type="scientific">Stieleria maiorica</name>
    <dbReference type="NCBI Taxonomy" id="2795974"/>
    <lineage>
        <taxon>Bacteria</taxon>
        <taxon>Pseudomonadati</taxon>
        <taxon>Planctomycetota</taxon>
        <taxon>Planctomycetia</taxon>
        <taxon>Pirellulales</taxon>
        <taxon>Pirellulaceae</taxon>
        <taxon>Stieleria</taxon>
    </lineage>
</organism>
<dbReference type="PANTHER" id="PTHR43289:SF6">
    <property type="entry name" value="SERINE_THREONINE-PROTEIN KINASE NEKL-3"/>
    <property type="match status" value="1"/>
</dbReference>
<accession>A0A5B9MJA6</accession>
<dbReference type="InterPro" id="IPR000719">
    <property type="entry name" value="Prot_kinase_dom"/>
</dbReference>
<name>A0A5B9MJA6_9BACT</name>
<feature type="binding site" evidence="5">
    <location>
        <position position="101"/>
    </location>
    <ligand>
        <name>ATP</name>
        <dbReference type="ChEBI" id="CHEBI:30616"/>
    </ligand>
</feature>
<dbReference type="PROSITE" id="PS50011">
    <property type="entry name" value="PROTEIN_KINASE_DOM"/>
    <property type="match status" value="1"/>
</dbReference>
<evidence type="ECO:0000256" key="2">
    <source>
        <dbReference type="ARBA" id="ARBA00022741"/>
    </source>
</evidence>